<name>A0A6G4XF30_9ACTN</name>
<comment type="caution">
    <text evidence="1">The sequence shown here is derived from an EMBL/GenBank/DDBJ whole genome shotgun (WGS) entry which is preliminary data.</text>
</comment>
<sequence length="246" mass="26492">MAMDDTHPSPFPDAAADRAGAVASVADTATRYLSEFSNTSASGYQLDPVDREIVTRMSNSVSTVMSLATQATREASAILADDTLYPEGRNRLAREAKEAAAQKTAEAFEQFETDYLIAEASLYEQARPKVHRAEAASARMDAQMLLDGALNREGASLTQVLQRLARRQDAVGALVSSEWLTDYAMARGMDPDVLDASRVLLRQAALEGAAESGDSDRVAAARTALSLRSLRQAQIAARSFVRMSLS</sequence>
<dbReference type="EMBL" id="JAAKZW010000029">
    <property type="protein sequence ID" value="NGO76176.1"/>
    <property type="molecule type" value="Genomic_DNA"/>
</dbReference>
<gene>
    <name evidence="1" type="ORF">G6045_10925</name>
</gene>
<evidence type="ECO:0000313" key="2">
    <source>
        <dbReference type="Proteomes" id="UP000481109"/>
    </source>
</evidence>
<organism evidence="1 2">
    <name type="scientific">Streptomyces mesophilus</name>
    <dbReference type="NCBI Taxonomy" id="1775132"/>
    <lineage>
        <taxon>Bacteria</taxon>
        <taxon>Bacillati</taxon>
        <taxon>Actinomycetota</taxon>
        <taxon>Actinomycetes</taxon>
        <taxon>Kitasatosporales</taxon>
        <taxon>Streptomycetaceae</taxon>
        <taxon>Streptomyces</taxon>
    </lineage>
</organism>
<reference evidence="1 2" key="1">
    <citation type="submission" date="2020-02" db="EMBL/GenBank/DDBJ databases">
        <title>Whole-genome analyses of novel actinobacteria.</title>
        <authorList>
            <person name="Sahin N."/>
            <person name="Tokatli A."/>
        </authorList>
    </citation>
    <scope>NUCLEOTIDE SEQUENCE [LARGE SCALE GENOMIC DNA]</scope>
    <source>
        <strain evidence="1 2">YC504</strain>
    </source>
</reference>
<proteinExistence type="predicted"/>
<dbReference type="AlphaFoldDB" id="A0A6G4XF30"/>
<dbReference type="RefSeq" id="WP_165331679.1">
    <property type="nucleotide sequence ID" value="NZ_JAAKZW010000029.1"/>
</dbReference>
<protein>
    <submittedName>
        <fullName evidence="1">Uncharacterized protein</fullName>
    </submittedName>
</protein>
<dbReference type="Proteomes" id="UP000481109">
    <property type="component" value="Unassembled WGS sequence"/>
</dbReference>
<accession>A0A6G4XF30</accession>
<keyword evidence="2" id="KW-1185">Reference proteome</keyword>
<evidence type="ECO:0000313" key="1">
    <source>
        <dbReference type="EMBL" id="NGO76176.1"/>
    </source>
</evidence>